<dbReference type="EMBL" id="CALSDN010000021">
    <property type="protein sequence ID" value="CAH6723867.1"/>
    <property type="molecule type" value="Genomic_DNA"/>
</dbReference>
<comment type="caution">
    <text evidence="1">The sequence shown here is derived from an EMBL/GenBank/DDBJ whole genome shotgun (WGS) entry which is preliminary data.</text>
</comment>
<keyword evidence="2" id="KW-1185">Reference proteome</keyword>
<proteinExistence type="predicted"/>
<accession>A0ACA9YGL5</accession>
<reference evidence="1" key="1">
    <citation type="submission" date="2022-06" db="EMBL/GenBank/DDBJ databases">
        <authorList>
            <person name="Legras J.-L."/>
            <person name="Devillers H."/>
            <person name="Grondin C."/>
        </authorList>
    </citation>
    <scope>NUCLEOTIDE SEQUENCE</scope>
    <source>
        <strain evidence="1">CLIB 1444</strain>
    </source>
</reference>
<protein>
    <submittedName>
        <fullName evidence="1">Uncharacterized protein</fullName>
    </submittedName>
</protein>
<evidence type="ECO:0000313" key="2">
    <source>
        <dbReference type="Proteomes" id="UP001152531"/>
    </source>
</evidence>
<gene>
    <name evidence="1" type="ORF">CLIB1444_21S01178</name>
</gene>
<dbReference type="Proteomes" id="UP001152531">
    <property type="component" value="Unassembled WGS sequence"/>
</dbReference>
<name>A0ACA9YGL5_9ASCO</name>
<organism evidence="1 2">
    <name type="scientific">[Candida] jaroonii</name>
    <dbReference type="NCBI Taxonomy" id="467808"/>
    <lineage>
        <taxon>Eukaryota</taxon>
        <taxon>Fungi</taxon>
        <taxon>Dikarya</taxon>
        <taxon>Ascomycota</taxon>
        <taxon>Saccharomycotina</taxon>
        <taxon>Pichiomycetes</taxon>
        <taxon>Debaryomycetaceae</taxon>
        <taxon>Yamadazyma</taxon>
    </lineage>
</organism>
<sequence>MELKTYNKNLILGVVALSGIMIGSEISSMSAFIDTENFNDFFGVLSKREQTLLAASIPIGAVLGSVVCGTFCDVFGCVVNFQISNIFWVVGCGIVIMSEFIYVLILGRVFKGISIGFISCLVPVYISEVFPMNQVGTSISLFHLFSVLGTIMMYFIGFVIEKQINSFMAFRITWCTEVVPSLLSIILTLVIPESPKWLASKSRWMEAAKTLSRIRTVKSKTHKNDKSYVTRAYTNGKKIRFCGYHDLFTRKYWRATISGIVLHLVIQLTSTTTLMYYFSYICDMCGVDQERKYLFISSQYIILGISTIVPVILLDNARRIDFMSYGLLVISFTFIAKFVILEIFAVPVEESDSPFNWVINREPASAIIALFLFLVSVYSSSITSVSWVFTGEIFPDEARAKGTATCMCVSWMINGLTTLILPLSFKLAEYYVFLILGCLCFIGTICVSQLPETKVKTTQLSGLTISSEVESDFNEDEPLASESISEEKQALEILNDLSTTLIKSGGTSDQKAVLSPFIDSPLFKLTNKSNDIIVESEEEDFTKSLYENMKSNYESPTKTVSDGDDTIGNVIQSYSADFKSPTKIESSRNTPQSNISLTTSSLSDWNVKISNYKKDKPRSKTTNKYHSTPNPSSEDVDNSDLPDEPEWYRFDNLRKGPKNNLQNQSTVRRSQNLFRS</sequence>
<evidence type="ECO:0000313" key="1">
    <source>
        <dbReference type="EMBL" id="CAH6723867.1"/>
    </source>
</evidence>